<protein>
    <submittedName>
        <fullName evidence="11">Sigma-54-dependent Fis family transcriptional regulator</fullName>
    </submittedName>
</protein>
<keyword evidence="6" id="KW-0238">DNA-binding</keyword>
<dbReference type="SUPFAM" id="SSF52172">
    <property type="entry name" value="CheY-like"/>
    <property type="match status" value="1"/>
</dbReference>
<evidence type="ECO:0000256" key="1">
    <source>
        <dbReference type="ARBA" id="ARBA00022553"/>
    </source>
</evidence>
<dbReference type="GO" id="GO:0000160">
    <property type="term" value="P:phosphorelay signal transduction system"/>
    <property type="evidence" value="ECO:0007669"/>
    <property type="project" value="UniProtKB-KW"/>
</dbReference>
<dbReference type="Proteomes" id="UP000593892">
    <property type="component" value="Chromosome"/>
</dbReference>
<dbReference type="GO" id="GO:0006355">
    <property type="term" value="P:regulation of DNA-templated transcription"/>
    <property type="evidence" value="ECO:0007669"/>
    <property type="project" value="InterPro"/>
</dbReference>
<keyword evidence="2" id="KW-0547">Nucleotide-binding</keyword>
<dbReference type="SUPFAM" id="SSF52540">
    <property type="entry name" value="P-loop containing nucleoside triphosphate hydrolases"/>
    <property type="match status" value="1"/>
</dbReference>
<dbReference type="InterPro" id="IPR025944">
    <property type="entry name" value="Sigma_54_int_dom_CS"/>
</dbReference>
<organism evidence="11 12">
    <name type="scientific">Paludibaculum fermentans</name>
    <dbReference type="NCBI Taxonomy" id="1473598"/>
    <lineage>
        <taxon>Bacteria</taxon>
        <taxon>Pseudomonadati</taxon>
        <taxon>Acidobacteriota</taxon>
        <taxon>Terriglobia</taxon>
        <taxon>Bryobacterales</taxon>
        <taxon>Bryobacteraceae</taxon>
        <taxon>Paludibaculum</taxon>
    </lineage>
</organism>
<dbReference type="Pfam" id="PF00158">
    <property type="entry name" value="Sigma54_activat"/>
    <property type="match status" value="1"/>
</dbReference>
<dbReference type="Gene3D" id="3.40.50.2300">
    <property type="match status" value="1"/>
</dbReference>
<dbReference type="GO" id="GO:0043565">
    <property type="term" value="F:sequence-specific DNA binding"/>
    <property type="evidence" value="ECO:0007669"/>
    <property type="project" value="InterPro"/>
</dbReference>
<dbReference type="PROSITE" id="PS50045">
    <property type="entry name" value="SIGMA54_INTERACT_4"/>
    <property type="match status" value="1"/>
</dbReference>
<dbReference type="InterPro" id="IPR003593">
    <property type="entry name" value="AAA+_ATPase"/>
</dbReference>
<dbReference type="Pfam" id="PF02954">
    <property type="entry name" value="HTH_8"/>
    <property type="match status" value="1"/>
</dbReference>
<evidence type="ECO:0000259" key="10">
    <source>
        <dbReference type="PROSITE" id="PS50110"/>
    </source>
</evidence>
<gene>
    <name evidence="11" type="ORF">IRI77_23270</name>
</gene>
<dbReference type="GO" id="GO:0005524">
    <property type="term" value="F:ATP binding"/>
    <property type="evidence" value="ECO:0007669"/>
    <property type="project" value="UniProtKB-KW"/>
</dbReference>
<evidence type="ECO:0000256" key="6">
    <source>
        <dbReference type="ARBA" id="ARBA00023125"/>
    </source>
</evidence>
<sequence>MTAQSILLVDDDENLRWVVQTQLEDAGYSVKTAGSAEEALTIVGNQPPALVLTDLRMPGLSGIELLRQLRESHPDLPVVIVTAFGTIQNAVEAVKSGAYDYLTKPIDFEELNLLVRRALEHSRLVEEVRTLRTNLDRKYGFESIIGQSETLLTVLDMASRAAQTNSTILIRAETGTGKELLARAIHQNSPRKERAFVTINCGAIPRDLLESELFGHVKGSFTGAVSHQQGKVELASGGTLFLDEIGELPMEVQAKLLRLIQQGEIEKVGAAAVSRVDVRIIAATHRNLQAMIEDAAFREDLYYRLAVIPLELPPLRERAEDIPELVQSFFLKSKEKVGRPDLILPGRLIPFFQSYRWPGNIRELENIVERIVVLSRGNTITEEDLPEMIRKARPAAAAVSLDLPAQGLSLDSVEKELIVKALEMSNWNQTHAARYLDISRKTLIYRMEKHGIRRKGSDAGPAERS</sequence>
<dbReference type="FunFam" id="3.40.50.300:FF:000006">
    <property type="entry name" value="DNA-binding transcriptional regulator NtrC"/>
    <property type="match status" value="1"/>
</dbReference>
<keyword evidence="12" id="KW-1185">Reference proteome</keyword>
<dbReference type="CDD" id="cd00009">
    <property type="entry name" value="AAA"/>
    <property type="match status" value="1"/>
</dbReference>
<dbReference type="InterPro" id="IPR027417">
    <property type="entry name" value="P-loop_NTPase"/>
</dbReference>
<evidence type="ECO:0000313" key="12">
    <source>
        <dbReference type="Proteomes" id="UP000593892"/>
    </source>
</evidence>
<dbReference type="InterPro" id="IPR002197">
    <property type="entry name" value="HTH_Fis"/>
</dbReference>
<evidence type="ECO:0000256" key="7">
    <source>
        <dbReference type="ARBA" id="ARBA00023163"/>
    </source>
</evidence>
<dbReference type="SMART" id="SM00382">
    <property type="entry name" value="AAA"/>
    <property type="match status" value="1"/>
</dbReference>
<dbReference type="Gene3D" id="1.10.10.60">
    <property type="entry name" value="Homeodomain-like"/>
    <property type="match status" value="1"/>
</dbReference>
<dbReference type="PROSITE" id="PS50110">
    <property type="entry name" value="RESPONSE_REGULATORY"/>
    <property type="match status" value="1"/>
</dbReference>
<feature type="domain" description="Response regulatory" evidence="10">
    <location>
        <begin position="5"/>
        <end position="119"/>
    </location>
</feature>
<dbReference type="FunFam" id="3.40.50.2300:FF:000018">
    <property type="entry name" value="DNA-binding transcriptional regulator NtrC"/>
    <property type="match status" value="1"/>
</dbReference>
<evidence type="ECO:0000256" key="5">
    <source>
        <dbReference type="ARBA" id="ARBA00023015"/>
    </source>
</evidence>
<proteinExistence type="predicted"/>
<keyword evidence="3" id="KW-0067">ATP-binding</keyword>
<feature type="domain" description="Sigma-54 factor interaction" evidence="9">
    <location>
        <begin position="144"/>
        <end position="373"/>
    </location>
</feature>
<accession>A0A7S7SHB8</accession>
<dbReference type="Gene3D" id="3.40.50.300">
    <property type="entry name" value="P-loop containing nucleotide triphosphate hydrolases"/>
    <property type="match status" value="1"/>
</dbReference>
<dbReference type="EMBL" id="CP063849">
    <property type="protein sequence ID" value="QOY85732.1"/>
    <property type="molecule type" value="Genomic_DNA"/>
</dbReference>
<evidence type="ECO:0000256" key="2">
    <source>
        <dbReference type="ARBA" id="ARBA00022741"/>
    </source>
</evidence>
<keyword evidence="7" id="KW-0804">Transcription</keyword>
<dbReference type="PROSITE" id="PS00688">
    <property type="entry name" value="SIGMA54_INTERACT_3"/>
    <property type="match status" value="1"/>
</dbReference>
<name>A0A7S7SHB8_PALFE</name>
<dbReference type="PROSITE" id="PS00676">
    <property type="entry name" value="SIGMA54_INTERACT_2"/>
    <property type="match status" value="1"/>
</dbReference>
<dbReference type="Pfam" id="PF00072">
    <property type="entry name" value="Response_reg"/>
    <property type="match status" value="1"/>
</dbReference>
<feature type="modified residue" description="4-aspartylphosphate" evidence="8">
    <location>
        <position position="54"/>
    </location>
</feature>
<keyword evidence="1 8" id="KW-0597">Phosphoprotein</keyword>
<dbReference type="SMART" id="SM00448">
    <property type="entry name" value="REC"/>
    <property type="match status" value="1"/>
</dbReference>
<dbReference type="Gene3D" id="1.10.8.60">
    <property type="match status" value="1"/>
</dbReference>
<keyword evidence="4" id="KW-0902">Two-component regulatory system</keyword>
<dbReference type="PANTHER" id="PTHR32071">
    <property type="entry name" value="TRANSCRIPTIONAL REGULATORY PROTEIN"/>
    <property type="match status" value="1"/>
</dbReference>
<evidence type="ECO:0000259" key="9">
    <source>
        <dbReference type="PROSITE" id="PS50045"/>
    </source>
</evidence>
<evidence type="ECO:0000313" key="11">
    <source>
        <dbReference type="EMBL" id="QOY85732.1"/>
    </source>
</evidence>
<dbReference type="InterPro" id="IPR058031">
    <property type="entry name" value="AAA_lid_NorR"/>
</dbReference>
<dbReference type="InterPro" id="IPR025943">
    <property type="entry name" value="Sigma_54_int_dom_ATP-bd_2"/>
</dbReference>
<dbReference type="InterPro" id="IPR011006">
    <property type="entry name" value="CheY-like_superfamily"/>
</dbReference>
<dbReference type="InterPro" id="IPR001789">
    <property type="entry name" value="Sig_transdc_resp-reg_receiver"/>
</dbReference>
<dbReference type="AlphaFoldDB" id="A0A7S7SHB8"/>
<dbReference type="PRINTS" id="PR01590">
    <property type="entry name" value="HTHFIS"/>
</dbReference>
<dbReference type="KEGG" id="pfer:IRI77_23270"/>
<evidence type="ECO:0000256" key="3">
    <source>
        <dbReference type="ARBA" id="ARBA00022840"/>
    </source>
</evidence>
<dbReference type="RefSeq" id="WP_194447402.1">
    <property type="nucleotide sequence ID" value="NZ_CP063849.1"/>
</dbReference>
<dbReference type="Pfam" id="PF25601">
    <property type="entry name" value="AAA_lid_14"/>
    <property type="match status" value="1"/>
</dbReference>
<evidence type="ECO:0000256" key="4">
    <source>
        <dbReference type="ARBA" id="ARBA00023012"/>
    </source>
</evidence>
<evidence type="ECO:0000256" key="8">
    <source>
        <dbReference type="PROSITE-ProRule" id="PRU00169"/>
    </source>
</evidence>
<dbReference type="InterPro" id="IPR002078">
    <property type="entry name" value="Sigma_54_int"/>
</dbReference>
<keyword evidence="5" id="KW-0805">Transcription regulation</keyword>
<reference evidence="11 12" key="1">
    <citation type="submission" date="2020-10" db="EMBL/GenBank/DDBJ databases">
        <title>Complete genome sequence of Paludibaculum fermentans P105T, a facultatively anaerobic acidobacterium capable of dissimilatory Fe(III) reduction.</title>
        <authorList>
            <person name="Dedysh S.N."/>
            <person name="Beletsky A.V."/>
            <person name="Kulichevskaya I.S."/>
            <person name="Mardanov A.V."/>
            <person name="Ravin N.V."/>
        </authorList>
    </citation>
    <scope>NUCLEOTIDE SEQUENCE [LARGE SCALE GENOMIC DNA]</scope>
    <source>
        <strain evidence="11 12">P105</strain>
    </source>
</reference>
<dbReference type="InterPro" id="IPR009057">
    <property type="entry name" value="Homeodomain-like_sf"/>
</dbReference>
<dbReference type="SUPFAM" id="SSF46689">
    <property type="entry name" value="Homeodomain-like"/>
    <property type="match status" value="1"/>
</dbReference>